<dbReference type="Pfam" id="PF08245">
    <property type="entry name" value="Mur_ligase_M"/>
    <property type="match status" value="1"/>
</dbReference>
<dbReference type="AlphaFoldDB" id="A0A8J6N6U1"/>
<comment type="caution">
    <text evidence="18">The sequence shown here is derived from an EMBL/GenBank/DDBJ whole genome shotgun (WGS) entry which is preliminary data.</text>
</comment>
<evidence type="ECO:0000256" key="10">
    <source>
        <dbReference type="ARBA" id="ARBA00022984"/>
    </source>
</evidence>
<evidence type="ECO:0000259" key="17">
    <source>
        <dbReference type="Pfam" id="PF08245"/>
    </source>
</evidence>
<dbReference type="PANTHER" id="PTHR43445:SF5">
    <property type="entry name" value="UDP-N-ACETYLMURAMATE--L-ALANYL-GAMMA-D-GLUTAMYL-MESO-2,6-DIAMINOHEPTANDIOATE LIGASE"/>
    <property type="match status" value="1"/>
</dbReference>
<dbReference type="InterPro" id="IPR036565">
    <property type="entry name" value="Mur-like_cat_sf"/>
</dbReference>
<dbReference type="SUPFAM" id="SSF53244">
    <property type="entry name" value="MurD-like peptide ligases, peptide-binding domain"/>
    <property type="match status" value="1"/>
</dbReference>
<dbReference type="InterPro" id="IPR013221">
    <property type="entry name" value="Mur_ligase_cen"/>
</dbReference>
<keyword evidence="5 18" id="KW-0436">Ligase</keyword>
<dbReference type="Gene3D" id="3.90.190.20">
    <property type="entry name" value="Mur ligase, C-terminal domain"/>
    <property type="match status" value="1"/>
</dbReference>
<dbReference type="InterPro" id="IPR005758">
    <property type="entry name" value="UDP-N-AcMur_Ala_ligase_MurC"/>
</dbReference>
<keyword evidence="4" id="KW-0963">Cytoplasm</keyword>
<feature type="domain" description="Mur ligase N-terminal catalytic" evidence="15">
    <location>
        <begin position="17"/>
        <end position="116"/>
    </location>
</feature>
<dbReference type="InterPro" id="IPR004101">
    <property type="entry name" value="Mur_ligase_C"/>
</dbReference>
<organism evidence="18 19">
    <name type="scientific">Candidatus Desulfatifera sulfidica</name>
    <dbReference type="NCBI Taxonomy" id="2841691"/>
    <lineage>
        <taxon>Bacteria</taxon>
        <taxon>Pseudomonadati</taxon>
        <taxon>Thermodesulfobacteriota</taxon>
        <taxon>Desulfobulbia</taxon>
        <taxon>Desulfobulbales</taxon>
        <taxon>Desulfobulbaceae</taxon>
        <taxon>Candidatus Desulfatifera</taxon>
    </lineage>
</organism>
<dbReference type="Pfam" id="PF02875">
    <property type="entry name" value="Mur_ligase_C"/>
    <property type="match status" value="1"/>
</dbReference>
<evidence type="ECO:0000313" key="19">
    <source>
        <dbReference type="Proteomes" id="UP000599024"/>
    </source>
</evidence>
<keyword evidence="11" id="KW-0131">Cell cycle</keyword>
<evidence type="ECO:0000256" key="4">
    <source>
        <dbReference type="ARBA" id="ARBA00022490"/>
    </source>
</evidence>
<dbReference type="GO" id="GO:0051301">
    <property type="term" value="P:cell division"/>
    <property type="evidence" value="ECO:0007669"/>
    <property type="project" value="UniProtKB-KW"/>
</dbReference>
<dbReference type="EMBL" id="JACNLK010000054">
    <property type="protein sequence ID" value="MBC8208803.1"/>
    <property type="molecule type" value="Genomic_DNA"/>
</dbReference>
<dbReference type="Gene3D" id="3.40.1190.10">
    <property type="entry name" value="Mur-like, catalytic domain"/>
    <property type="match status" value="1"/>
</dbReference>
<dbReference type="InterPro" id="IPR036615">
    <property type="entry name" value="Mur_ligase_C_dom_sf"/>
</dbReference>
<dbReference type="UniPathway" id="UPA00219"/>
<protein>
    <recommendedName>
        <fullName evidence="3 14">UDP-N-acetylmuramate--L-alanine ligase</fullName>
        <ecNumber evidence="3 14">6.3.2.8</ecNumber>
    </recommendedName>
</protein>
<dbReference type="InterPro" id="IPR005757">
    <property type="entry name" value="Mpl"/>
</dbReference>
<evidence type="ECO:0000256" key="14">
    <source>
        <dbReference type="NCBIfam" id="TIGR01082"/>
    </source>
</evidence>
<dbReference type="GO" id="GO:0008763">
    <property type="term" value="F:UDP-N-acetylmuramate-L-alanine ligase activity"/>
    <property type="evidence" value="ECO:0007669"/>
    <property type="project" value="UniProtKB-UniRule"/>
</dbReference>
<comment type="catalytic activity">
    <reaction evidence="13">
        <text>UDP-N-acetyl-alpha-D-muramate + L-alanine + ATP = UDP-N-acetyl-alpha-D-muramoyl-L-alanine + ADP + phosphate + H(+)</text>
        <dbReference type="Rhea" id="RHEA:23372"/>
        <dbReference type="ChEBI" id="CHEBI:15378"/>
        <dbReference type="ChEBI" id="CHEBI:30616"/>
        <dbReference type="ChEBI" id="CHEBI:43474"/>
        <dbReference type="ChEBI" id="CHEBI:57972"/>
        <dbReference type="ChEBI" id="CHEBI:70757"/>
        <dbReference type="ChEBI" id="CHEBI:83898"/>
        <dbReference type="ChEBI" id="CHEBI:456216"/>
        <dbReference type="EC" id="6.3.2.8"/>
    </reaction>
</comment>
<dbReference type="InterPro" id="IPR000713">
    <property type="entry name" value="Mur_ligase_N"/>
</dbReference>
<evidence type="ECO:0000256" key="9">
    <source>
        <dbReference type="ARBA" id="ARBA00022960"/>
    </source>
</evidence>
<comment type="pathway">
    <text evidence="2">Cell wall biogenesis; peptidoglycan biosynthesis.</text>
</comment>
<dbReference type="SUPFAM" id="SSF53623">
    <property type="entry name" value="MurD-like peptide ligases, catalytic domain"/>
    <property type="match status" value="1"/>
</dbReference>
<dbReference type="InterPro" id="IPR050061">
    <property type="entry name" value="MurCDEF_pg_biosynth"/>
</dbReference>
<dbReference type="NCBIfam" id="TIGR01081">
    <property type="entry name" value="mpl"/>
    <property type="match status" value="1"/>
</dbReference>
<dbReference type="NCBIfam" id="TIGR01082">
    <property type="entry name" value="murC"/>
    <property type="match status" value="1"/>
</dbReference>
<evidence type="ECO:0000313" key="18">
    <source>
        <dbReference type="EMBL" id="MBC8208803.1"/>
    </source>
</evidence>
<sequence length="489" mass="53644">MNALDPAMNQAPRRIHHIHIMGIGGTGMAAMAGMLKQSGYQISGSDLQVYPPMSDFLAAQNIPVMNGYSEINLEPQPDLVIVGNVIRQSNPEAQALARLGLPYLSMPQALGHFFLNKRRSLVVAGTHGKTTTSSLLASCLYGAKKDPSCLIGGIVQEFGANFHIGEGPDFVVEGDEYDTAFFDKGSKFLHYQPQVAIITSLEFDHADIFADLEAIKDSFRKFVALMPKDGLIIAHLDDANVAEVVSEAPCEIQGYGLGTDMHWRLSDLSIHEQYSRFSIHHREENNGEKALEWDRMQVALPGRHNCLNALAVTAALHHLGLSQAEINTGLSNFSGVKRRQEVRGKAAGVTVIDDFAHHPTAVRETLSALRAAYPGNRLICIFEPRTNSSRRSIFQQDYVNAFDAADMALIREPLPLDNIAPEEQFSSAQLSSDLRKRGIDATSFPDTNAILAELDQCLKPGDVAAIFSNGGFDNIHTRLLSQLERRELS</sequence>
<evidence type="ECO:0000256" key="5">
    <source>
        <dbReference type="ARBA" id="ARBA00022598"/>
    </source>
</evidence>
<evidence type="ECO:0000256" key="3">
    <source>
        <dbReference type="ARBA" id="ARBA00012211"/>
    </source>
</evidence>
<keyword evidence="6" id="KW-0132">Cell division</keyword>
<reference evidence="18 19" key="1">
    <citation type="submission" date="2020-08" db="EMBL/GenBank/DDBJ databases">
        <title>Bridging the membrane lipid divide: bacteria of the FCB group superphylum have the potential to synthesize archaeal ether lipids.</title>
        <authorList>
            <person name="Villanueva L."/>
            <person name="Von Meijenfeldt F.A.B."/>
            <person name="Westbye A.B."/>
            <person name="Yadav S."/>
            <person name="Hopmans E.C."/>
            <person name="Dutilh B.E."/>
            <person name="Sinninghe Damste J.S."/>
        </authorList>
    </citation>
    <scope>NUCLEOTIDE SEQUENCE [LARGE SCALE GENOMIC DNA]</scope>
    <source>
        <strain evidence="18">NIOZ-UU81</strain>
    </source>
</reference>
<accession>A0A8J6N6U1</accession>
<dbReference type="EC" id="6.3.2.8" evidence="3 14"/>
<dbReference type="GO" id="GO:0008360">
    <property type="term" value="P:regulation of cell shape"/>
    <property type="evidence" value="ECO:0007669"/>
    <property type="project" value="UniProtKB-KW"/>
</dbReference>
<evidence type="ECO:0000256" key="13">
    <source>
        <dbReference type="ARBA" id="ARBA00047833"/>
    </source>
</evidence>
<keyword evidence="7" id="KW-0547">Nucleotide-binding</keyword>
<keyword evidence="12" id="KW-0961">Cell wall biogenesis/degradation</keyword>
<evidence type="ECO:0000256" key="2">
    <source>
        <dbReference type="ARBA" id="ARBA00004752"/>
    </source>
</evidence>
<dbReference type="GO" id="GO:0005737">
    <property type="term" value="C:cytoplasm"/>
    <property type="evidence" value="ECO:0007669"/>
    <property type="project" value="UniProtKB-SubCell"/>
</dbReference>
<evidence type="ECO:0000259" key="16">
    <source>
        <dbReference type="Pfam" id="PF02875"/>
    </source>
</evidence>
<gene>
    <name evidence="18" type="primary">mpl</name>
    <name evidence="18" type="ORF">H8E79_06515</name>
</gene>
<keyword evidence="10" id="KW-0573">Peptidoglycan synthesis</keyword>
<name>A0A8J6N6U1_9BACT</name>
<dbReference type="GO" id="GO:0071555">
    <property type="term" value="P:cell wall organization"/>
    <property type="evidence" value="ECO:0007669"/>
    <property type="project" value="UniProtKB-KW"/>
</dbReference>
<evidence type="ECO:0000259" key="15">
    <source>
        <dbReference type="Pfam" id="PF01225"/>
    </source>
</evidence>
<dbReference type="Proteomes" id="UP000599024">
    <property type="component" value="Unassembled WGS sequence"/>
</dbReference>
<dbReference type="Gene3D" id="3.40.50.720">
    <property type="entry name" value="NAD(P)-binding Rossmann-like Domain"/>
    <property type="match status" value="1"/>
</dbReference>
<feature type="domain" description="Mur ligase C-terminal" evidence="16">
    <location>
        <begin position="338"/>
        <end position="469"/>
    </location>
</feature>
<evidence type="ECO:0000256" key="6">
    <source>
        <dbReference type="ARBA" id="ARBA00022618"/>
    </source>
</evidence>
<evidence type="ECO:0000256" key="11">
    <source>
        <dbReference type="ARBA" id="ARBA00023306"/>
    </source>
</evidence>
<evidence type="ECO:0000256" key="1">
    <source>
        <dbReference type="ARBA" id="ARBA00004496"/>
    </source>
</evidence>
<comment type="subcellular location">
    <subcellularLocation>
        <location evidence="1">Cytoplasm</location>
    </subcellularLocation>
</comment>
<proteinExistence type="predicted"/>
<evidence type="ECO:0000256" key="7">
    <source>
        <dbReference type="ARBA" id="ARBA00022741"/>
    </source>
</evidence>
<evidence type="ECO:0000256" key="8">
    <source>
        <dbReference type="ARBA" id="ARBA00022840"/>
    </source>
</evidence>
<dbReference type="GO" id="GO:0005524">
    <property type="term" value="F:ATP binding"/>
    <property type="evidence" value="ECO:0007669"/>
    <property type="project" value="UniProtKB-KW"/>
</dbReference>
<dbReference type="GO" id="GO:0009252">
    <property type="term" value="P:peptidoglycan biosynthetic process"/>
    <property type="evidence" value="ECO:0007669"/>
    <property type="project" value="UniProtKB-UniRule"/>
</dbReference>
<keyword evidence="8" id="KW-0067">ATP-binding</keyword>
<feature type="domain" description="Mur ligase central" evidence="17">
    <location>
        <begin position="123"/>
        <end position="315"/>
    </location>
</feature>
<evidence type="ECO:0000256" key="12">
    <source>
        <dbReference type="ARBA" id="ARBA00023316"/>
    </source>
</evidence>
<dbReference type="Pfam" id="PF01225">
    <property type="entry name" value="Mur_ligase"/>
    <property type="match status" value="1"/>
</dbReference>
<dbReference type="SUPFAM" id="SSF51984">
    <property type="entry name" value="MurCD N-terminal domain"/>
    <property type="match status" value="1"/>
</dbReference>
<keyword evidence="9" id="KW-0133">Cell shape</keyword>
<dbReference type="PANTHER" id="PTHR43445">
    <property type="entry name" value="UDP-N-ACETYLMURAMATE--L-ALANINE LIGASE-RELATED"/>
    <property type="match status" value="1"/>
</dbReference>